<evidence type="ECO:0000256" key="4">
    <source>
        <dbReference type="ARBA" id="ARBA00021741"/>
    </source>
</evidence>
<keyword evidence="10 13" id="KW-1133">Transmembrane helix</keyword>
<dbReference type="InterPro" id="IPR047664">
    <property type="entry name" value="SWEET"/>
</dbReference>
<evidence type="ECO:0000256" key="7">
    <source>
        <dbReference type="ARBA" id="ARBA00022597"/>
    </source>
</evidence>
<evidence type="ECO:0000313" key="15">
    <source>
        <dbReference type="Proteomes" id="UP001165121"/>
    </source>
</evidence>
<dbReference type="InterPro" id="IPR004316">
    <property type="entry name" value="SWEET_rpt"/>
</dbReference>
<keyword evidence="11" id="KW-0333">Golgi apparatus</keyword>
<dbReference type="GO" id="GO:0051119">
    <property type="term" value="F:sugar transmembrane transporter activity"/>
    <property type="evidence" value="ECO:0007669"/>
    <property type="project" value="InterPro"/>
</dbReference>
<dbReference type="Gene3D" id="1.20.1280.290">
    <property type="match status" value="1"/>
</dbReference>
<feature type="transmembrane region" description="Helical" evidence="13">
    <location>
        <begin position="102"/>
        <end position="122"/>
    </location>
</feature>
<accession>A0A9W7CWZ5</accession>
<keyword evidence="5" id="KW-0813">Transport</keyword>
<gene>
    <name evidence="14" type="ORF">Pfra01_001345700</name>
</gene>
<evidence type="ECO:0000256" key="8">
    <source>
        <dbReference type="ARBA" id="ARBA00022692"/>
    </source>
</evidence>
<dbReference type="Pfam" id="PF03083">
    <property type="entry name" value="MtN3_slv"/>
    <property type="match status" value="1"/>
</dbReference>
<evidence type="ECO:0000256" key="11">
    <source>
        <dbReference type="ARBA" id="ARBA00023034"/>
    </source>
</evidence>
<comment type="similarity">
    <text evidence="3">Belongs to the SWEET sugar transporter family.</text>
</comment>
<reference evidence="14" key="1">
    <citation type="submission" date="2023-04" db="EMBL/GenBank/DDBJ databases">
        <title>Phytophthora fragariaefolia NBRC 109709.</title>
        <authorList>
            <person name="Ichikawa N."/>
            <person name="Sato H."/>
            <person name="Tonouchi N."/>
        </authorList>
    </citation>
    <scope>NUCLEOTIDE SEQUENCE</scope>
    <source>
        <strain evidence="14">NBRC 109709</strain>
    </source>
</reference>
<dbReference type="EMBL" id="BSXT01001386">
    <property type="protein sequence ID" value="GMF41896.1"/>
    <property type="molecule type" value="Genomic_DNA"/>
</dbReference>
<organism evidence="14 15">
    <name type="scientific">Phytophthora fragariaefolia</name>
    <dbReference type="NCBI Taxonomy" id="1490495"/>
    <lineage>
        <taxon>Eukaryota</taxon>
        <taxon>Sar</taxon>
        <taxon>Stramenopiles</taxon>
        <taxon>Oomycota</taxon>
        <taxon>Peronosporomycetes</taxon>
        <taxon>Peronosporales</taxon>
        <taxon>Peronosporaceae</taxon>
        <taxon>Phytophthora</taxon>
    </lineage>
</organism>
<keyword evidence="15" id="KW-1185">Reference proteome</keyword>
<evidence type="ECO:0000256" key="13">
    <source>
        <dbReference type="SAM" id="Phobius"/>
    </source>
</evidence>
<evidence type="ECO:0000256" key="1">
    <source>
        <dbReference type="ARBA" id="ARBA00004651"/>
    </source>
</evidence>
<dbReference type="OrthoDB" id="409725at2759"/>
<keyword evidence="9" id="KW-0677">Repeat</keyword>
<evidence type="ECO:0000256" key="5">
    <source>
        <dbReference type="ARBA" id="ARBA00022448"/>
    </source>
</evidence>
<dbReference type="GO" id="GO:0005886">
    <property type="term" value="C:plasma membrane"/>
    <property type="evidence" value="ECO:0007669"/>
    <property type="project" value="UniProtKB-SubCell"/>
</dbReference>
<keyword evidence="12 13" id="KW-0472">Membrane</keyword>
<feature type="transmembrane region" description="Helical" evidence="13">
    <location>
        <begin position="67"/>
        <end position="90"/>
    </location>
</feature>
<evidence type="ECO:0000256" key="3">
    <source>
        <dbReference type="ARBA" id="ARBA00007809"/>
    </source>
</evidence>
<feature type="transmembrane region" description="Helical" evidence="13">
    <location>
        <begin position="37"/>
        <end position="61"/>
    </location>
</feature>
<feature type="transmembrane region" description="Helical" evidence="13">
    <location>
        <begin position="6"/>
        <end position="25"/>
    </location>
</feature>
<dbReference type="GO" id="GO:0000139">
    <property type="term" value="C:Golgi membrane"/>
    <property type="evidence" value="ECO:0007669"/>
    <property type="project" value="UniProtKB-SubCell"/>
</dbReference>
<comment type="caution">
    <text evidence="14">The sequence shown here is derived from an EMBL/GenBank/DDBJ whole genome shotgun (WGS) entry which is preliminary data.</text>
</comment>
<evidence type="ECO:0000256" key="9">
    <source>
        <dbReference type="ARBA" id="ARBA00022737"/>
    </source>
</evidence>
<dbReference type="Proteomes" id="UP001165121">
    <property type="component" value="Unassembled WGS sequence"/>
</dbReference>
<proteinExistence type="inferred from homology"/>
<dbReference type="PANTHER" id="PTHR10791:SF30">
    <property type="entry name" value="SUGAR TRANSPORTER SWEET1"/>
    <property type="match status" value="1"/>
</dbReference>
<evidence type="ECO:0000256" key="12">
    <source>
        <dbReference type="ARBA" id="ARBA00023136"/>
    </source>
</evidence>
<evidence type="ECO:0000256" key="6">
    <source>
        <dbReference type="ARBA" id="ARBA00022475"/>
    </source>
</evidence>
<dbReference type="AlphaFoldDB" id="A0A9W7CWZ5"/>
<evidence type="ECO:0000256" key="2">
    <source>
        <dbReference type="ARBA" id="ARBA00004653"/>
    </source>
</evidence>
<feature type="transmembrane region" description="Helical" evidence="13">
    <location>
        <begin position="128"/>
        <end position="150"/>
    </location>
</feature>
<keyword evidence="7" id="KW-0762">Sugar transport</keyword>
<dbReference type="FunFam" id="1.20.1280.290:FF:000004">
    <property type="entry name" value="Sugar transporter SWEET"/>
    <property type="match status" value="1"/>
</dbReference>
<name>A0A9W7CWZ5_9STRA</name>
<dbReference type="PANTHER" id="PTHR10791">
    <property type="entry name" value="RAG1-ACTIVATING PROTEIN 1"/>
    <property type="match status" value="1"/>
</dbReference>
<keyword evidence="6" id="KW-1003">Cell membrane</keyword>
<protein>
    <recommendedName>
        <fullName evidence="4">Sugar transporter SWEET1</fullName>
    </recommendedName>
</protein>
<evidence type="ECO:0000256" key="10">
    <source>
        <dbReference type="ARBA" id="ARBA00022989"/>
    </source>
</evidence>
<comment type="subcellular location">
    <subcellularLocation>
        <location evidence="1">Cell membrane</location>
        <topology evidence="1">Multi-pass membrane protein</topology>
    </subcellularLocation>
    <subcellularLocation>
        <location evidence="2">Golgi apparatus membrane</location>
        <topology evidence="2">Multi-pass membrane protein</topology>
    </subcellularLocation>
</comment>
<sequence length="202" mass="21946">MFPVFVTQLFGELIGLVYNAVYFRWSPGPKRQRLLKHYSVAFAMWCLVSLFSVIALLGIFGQTKSEVGTLLGYVGVAFSLSMFSSPLGTLKHVMGTKNAASIPINMCVMIFVATALWVGTGLADDDYFITGVNGAGVLLSFVQIVVYHIYRPSRQGEAELIHYASPKNAPLAFSPKDDNCGSVFIESPTYMPLASPMITVGA</sequence>
<keyword evidence="8 13" id="KW-0812">Transmembrane</keyword>
<evidence type="ECO:0000313" key="14">
    <source>
        <dbReference type="EMBL" id="GMF41896.1"/>
    </source>
</evidence>